<gene>
    <name evidence="8" type="ORF">MWN34_02915</name>
</gene>
<dbReference type="PANTHER" id="PTHR43756:SF5">
    <property type="entry name" value="CHOLINE MONOOXYGENASE, CHLOROPLASTIC"/>
    <property type="match status" value="1"/>
</dbReference>
<feature type="domain" description="Rieske" evidence="7">
    <location>
        <begin position="49"/>
        <end position="156"/>
    </location>
</feature>
<dbReference type="PANTHER" id="PTHR43756">
    <property type="entry name" value="CHOLINE MONOOXYGENASE, CHLOROPLASTIC"/>
    <property type="match status" value="1"/>
</dbReference>
<keyword evidence="6" id="KW-0411">Iron-sulfur</keyword>
<comment type="cofactor">
    <cofactor evidence="1">
        <name>Fe cation</name>
        <dbReference type="ChEBI" id="CHEBI:24875"/>
    </cofactor>
</comment>
<dbReference type="Gene3D" id="3.90.380.10">
    <property type="entry name" value="Naphthalene 1,2-dioxygenase Alpha Subunit, Chain A, domain 1"/>
    <property type="match status" value="2"/>
</dbReference>
<keyword evidence="5" id="KW-0408">Iron</keyword>
<dbReference type="RefSeq" id="WP_247026295.1">
    <property type="nucleotide sequence ID" value="NZ_JALKCH010000002.1"/>
</dbReference>
<dbReference type="Pfam" id="PF00848">
    <property type="entry name" value="Ring_hydroxyl_A"/>
    <property type="match status" value="1"/>
</dbReference>
<dbReference type="EMBL" id="JALKCH010000002">
    <property type="protein sequence ID" value="MCK0195854.1"/>
    <property type="molecule type" value="Genomic_DNA"/>
</dbReference>
<reference evidence="8 9" key="1">
    <citation type="submission" date="2022-04" db="EMBL/GenBank/DDBJ databases">
        <authorList>
            <person name="Grouzdev D.S."/>
            <person name="Pantiukh K.S."/>
            <person name="Krutkina M.S."/>
        </authorList>
    </citation>
    <scope>NUCLEOTIDE SEQUENCE [LARGE SCALE GENOMIC DNA]</scope>
    <source>
        <strain evidence="8 9">6x-1</strain>
    </source>
</reference>
<dbReference type="Gene3D" id="2.102.10.10">
    <property type="entry name" value="Rieske [2Fe-2S] iron-sulphur domain"/>
    <property type="match status" value="1"/>
</dbReference>
<dbReference type="PRINTS" id="PR00090">
    <property type="entry name" value="RNGDIOXGNASE"/>
</dbReference>
<dbReference type="Proteomes" id="UP001203284">
    <property type="component" value="Unassembled WGS sequence"/>
</dbReference>
<evidence type="ECO:0000256" key="4">
    <source>
        <dbReference type="ARBA" id="ARBA00023002"/>
    </source>
</evidence>
<evidence type="ECO:0000256" key="5">
    <source>
        <dbReference type="ARBA" id="ARBA00023004"/>
    </source>
</evidence>
<protein>
    <submittedName>
        <fullName evidence="8">Aromatic ring-hydroxylating dioxygenase subunit alpha</fullName>
    </submittedName>
</protein>
<evidence type="ECO:0000259" key="7">
    <source>
        <dbReference type="PROSITE" id="PS51296"/>
    </source>
</evidence>
<dbReference type="SUPFAM" id="SSF50022">
    <property type="entry name" value="ISP domain"/>
    <property type="match status" value="1"/>
</dbReference>
<evidence type="ECO:0000256" key="3">
    <source>
        <dbReference type="ARBA" id="ARBA00022723"/>
    </source>
</evidence>
<evidence type="ECO:0000256" key="1">
    <source>
        <dbReference type="ARBA" id="ARBA00001962"/>
    </source>
</evidence>
<sequence>MSSSATTLVPEPYVWTEPPLGDAKSAPTSFYTDPEVFRAEIEHIHLKTWFFAGRVEEVASPGDYKALGTVGGPALLVRGEDGVLRAFANVCRHRASILLEGCGHASNIICPYHAWNYRLDGTLAGAPGMREVPKFEKPPHGLIPIRMEVWEGNIFLNYDEDAPDLTTHLGNMPDLVGSHRMGDMVRTWHIEIETKCNWKLLLENAMETYHTGIVHAATVGAQRSVSFPTSGEWHCIQVQSNRSIAVLGQEPPFPVIEGLSEQSRKGTYFTVVEPTTQFALAQDCMWWLAVRPVAVDRSVLSVGGCFPESYTRVPDFEARAEPYYKRWEAVALEDVGILEKQQVGLSSLLARPGPLSWRDDMVLAMNRWVMAHLPAHIVDRMGA</sequence>
<name>A0ABT0D7D2_9HYPH</name>
<dbReference type="CDD" id="cd03469">
    <property type="entry name" value="Rieske_RO_Alpha_N"/>
    <property type="match status" value="1"/>
</dbReference>
<keyword evidence="3" id="KW-0479">Metal-binding</keyword>
<evidence type="ECO:0000256" key="2">
    <source>
        <dbReference type="ARBA" id="ARBA00022714"/>
    </source>
</evidence>
<evidence type="ECO:0000313" key="8">
    <source>
        <dbReference type="EMBL" id="MCK0195854.1"/>
    </source>
</evidence>
<accession>A0ABT0D7D2</accession>
<dbReference type="InterPro" id="IPR017941">
    <property type="entry name" value="Rieske_2Fe-2S"/>
</dbReference>
<keyword evidence="2" id="KW-0001">2Fe-2S</keyword>
<keyword evidence="8" id="KW-0223">Dioxygenase</keyword>
<keyword evidence="4" id="KW-0560">Oxidoreductase</keyword>
<keyword evidence="9" id="KW-1185">Reference proteome</keyword>
<evidence type="ECO:0000256" key="6">
    <source>
        <dbReference type="ARBA" id="ARBA00023014"/>
    </source>
</evidence>
<dbReference type="PROSITE" id="PS51296">
    <property type="entry name" value="RIESKE"/>
    <property type="match status" value="1"/>
</dbReference>
<dbReference type="GO" id="GO:0051213">
    <property type="term" value="F:dioxygenase activity"/>
    <property type="evidence" value="ECO:0007669"/>
    <property type="project" value="UniProtKB-KW"/>
</dbReference>
<dbReference type="InterPro" id="IPR001663">
    <property type="entry name" value="Rng_hydr_dOase-A"/>
</dbReference>
<dbReference type="InterPro" id="IPR036922">
    <property type="entry name" value="Rieske_2Fe-2S_sf"/>
</dbReference>
<dbReference type="Pfam" id="PF00355">
    <property type="entry name" value="Rieske"/>
    <property type="match status" value="1"/>
</dbReference>
<comment type="caution">
    <text evidence="8">The sequence shown here is derived from an EMBL/GenBank/DDBJ whole genome shotgun (WGS) entry which is preliminary data.</text>
</comment>
<organism evidence="8 9">
    <name type="scientific">Ancylobacter crimeensis</name>
    <dbReference type="NCBI Taxonomy" id="2579147"/>
    <lineage>
        <taxon>Bacteria</taxon>
        <taxon>Pseudomonadati</taxon>
        <taxon>Pseudomonadota</taxon>
        <taxon>Alphaproteobacteria</taxon>
        <taxon>Hyphomicrobiales</taxon>
        <taxon>Xanthobacteraceae</taxon>
        <taxon>Ancylobacter</taxon>
    </lineage>
</organism>
<dbReference type="SUPFAM" id="SSF55961">
    <property type="entry name" value="Bet v1-like"/>
    <property type="match status" value="1"/>
</dbReference>
<dbReference type="InterPro" id="IPR015879">
    <property type="entry name" value="Ring_hydroxy_dOase_asu_C_dom"/>
</dbReference>
<evidence type="ECO:0000313" key="9">
    <source>
        <dbReference type="Proteomes" id="UP001203284"/>
    </source>
</evidence>
<proteinExistence type="predicted"/>